<evidence type="ECO:0000313" key="3">
    <source>
        <dbReference type="EMBL" id="GGG49417.1"/>
    </source>
</evidence>
<feature type="transmembrane region" description="Helical" evidence="1">
    <location>
        <begin position="39"/>
        <end position="58"/>
    </location>
</feature>
<feature type="transmembrane region" description="Helical" evidence="1">
    <location>
        <begin position="113"/>
        <end position="133"/>
    </location>
</feature>
<organism evidence="3 4">
    <name type="scientific">Kocuria dechangensis</name>
    <dbReference type="NCBI Taxonomy" id="1176249"/>
    <lineage>
        <taxon>Bacteria</taxon>
        <taxon>Bacillati</taxon>
        <taxon>Actinomycetota</taxon>
        <taxon>Actinomycetes</taxon>
        <taxon>Micrococcales</taxon>
        <taxon>Micrococcaceae</taxon>
        <taxon>Kocuria</taxon>
    </lineage>
</organism>
<evidence type="ECO:0000256" key="1">
    <source>
        <dbReference type="SAM" id="Phobius"/>
    </source>
</evidence>
<dbReference type="InterPro" id="IPR025196">
    <property type="entry name" value="DUF4126"/>
</dbReference>
<dbReference type="Pfam" id="PF13548">
    <property type="entry name" value="DUF4126"/>
    <property type="match status" value="1"/>
</dbReference>
<keyword evidence="1" id="KW-1133">Transmembrane helix</keyword>
<feature type="transmembrane region" description="Helical" evidence="1">
    <location>
        <begin position="164"/>
        <end position="193"/>
    </location>
</feature>
<keyword evidence="1" id="KW-0472">Membrane</keyword>
<proteinExistence type="predicted"/>
<feature type="transmembrane region" description="Helical" evidence="1">
    <location>
        <begin position="78"/>
        <end position="101"/>
    </location>
</feature>
<evidence type="ECO:0000259" key="2">
    <source>
        <dbReference type="Pfam" id="PF13548"/>
    </source>
</evidence>
<feature type="domain" description="DUF4126" evidence="2">
    <location>
        <begin position="3"/>
        <end position="195"/>
    </location>
</feature>
<gene>
    <name evidence="3" type="ORF">GCM10011374_09880</name>
</gene>
<reference evidence="3" key="2">
    <citation type="submission" date="2020-09" db="EMBL/GenBank/DDBJ databases">
        <authorList>
            <person name="Sun Q."/>
            <person name="Zhou Y."/>
        </authorList>
    </citation>
    <scope>NUCLEOTIDE SEQUENCE</scope>
    <source>
        <strain evidence="3">CGMCC 1.12187</strain>
    </source>
</reference>
<accession>A0A917LPE0</accession>
<reference evidence="3" key="1">
    <citation type="journal article" date="2014" name="Int. J. Syst. Evol. Microbiol.">
        <title>Complete genome sequence of Corynebacterium casei LMG S-19264T (=DSM 44701T), isolated from a smear-ripened cheese.</title>
        <authorList>
            <consortium name="US DOE Joint Genome Institute (JGI-PGF)"/>
            <person name="Walter F."/>
            <person name="Albersmeier A."/>
            <person name="Kalinowski J."/>
            <person name="Ruckert C."/>
        </authorList>
    </citation>
    <scope>NUCLEOTIDE SEQUENCE</scope>
    <source>
        <strain evidence="3">CGMCC 1.12187</strain>
    </source>
</reference>
<dbReference type="RefSeq" id="WP_188534810.1">
    <property type="nucleotide sequence ID" value="NZ_BMEQ01000003.1"/>
</dbReference>
<dbReference type="AlphaFoldDB" id="A0A917LPE0"/>
<feature type="transmembrane region" description="Helical" evidence="1">
    <location>
        <begin position="6"/>
        <end position="27"/>
    </location>
</feature>
<name>A0A917LPE0_9MICC</name>
<evidence type="ECO:0000313" key="4">
    <source>
        <dbReference type="Proteomes" id="UP000638848"/>
    </source>
</evidence>
<protein>
    <recommendedName>
        <fullName evidence="2">DUF4126 domain-containing protein</fullName>
    </recommendedName>
</protein>
<dbReference type="EMBL" id="BMEQ01000003">
    <property type="protein sequence ID" value="GGG49417.1"/>
    <property type="molecule type" value="Genomic_DNA"/>
</dbReference>
<comment type="caution">
    <text evidence="3">The sequence shown here is derived from an EMBL/GenBank/DDBJ whole genome shotgun (WGS) entry which is preliminary data.</text>
</comment>
<keyword evidence="4" id="KW-1185">Reference proteome</keyword>
<sequence length="217" mass="22232">MDLLTGTGLAASAGLNAYVPLVVLGLLDRYTQFVDLGPGFAWLSDGWVLGILAVLLAAEVVADKIPAVDSANDLLQTFVRPTAGGIVFGSSATSQIAGIGLGGQTATVTDPEAFFASHAWVPVLTGVVIALVVHVTKAVSRPAANTLTAGAAAPVVSTAEDVSALALSLVAVFLPLLVLGVLAAVAVLLYVLYRRLRGRRRPGAGGDRRDRAAQNPR</sequence>
<dbReference type="Proteomes" id="UP000638848">
    <property type="component" value="Unassembled WGS sequence"/>
</dbReference>
<keyword evidence="1" id="KW-0812">Transmembrane</keyword>